<reference evidence="1 2" key="1">
    <citation type="submission" date="2018-08" db="EMBL/GenBank/DDBJ databases">
        <title>Thalassotalea euphylliae genome.</title>
        <authorList>
            <person name="Summers S."/>
            <person name="Rice S.A."/>
            <person name="Freckelton M.L."/>
            <person name="Nedved B.T."/>
            <person name="Hadfield M.G."/>
        </authorList>
    </citation>
    <scope>NUCLEOTIDE SEQUENCE [LARGE SCALE GENOMIC DNA]</scope>
    <source>
        <strain evidence="1 2">H1</strain>
    </source>
</reference>
<evidence type="ECO:0000313" key="2">
    <source>
        <dbReference type="Proteomes" id="UP000256478"/>
    </source>
</evidence>
<dbReference type="EMBL" id="QUOU01000001">
    <property type="protein sequence ID" value="REL27072.1"/>
    <property type="molecule type" value="Genomic_DNA"/>
</dbReference>
<dbReference type="AlphaFoldDB" id="A0A3E0TSX2"/>
<sequence>MQTIIYVMRHIDIGGNIEIPYKKVGITGAGNATLSSRLQQISNTKSPIKAQCIAAWEHEDARAVENALHMLMEDSRIEGEWFLDKEGTLVERMQPIMELIGAKEVAIEQSNDAYTQSIIKKEVEAKQQSDHILVGEISDLLDKPLRSSSRLAGPTFFSDEKQLTYYVNARKSGRHHLSIGRSRNVYEDIKEFLESHGFDVEQGKKGGAKVIAISTETVANLINLIEREFDPK</sequence>
<accession>A0A3E0TSX2</accession>
<dbReference type="Pfam" id="PF13455">
    <property type="entry name" value="MUG113"/>
    <property type="match status" value="1"/>
</dbReference>
<name>A0A3E0TSX2_9GAMM</name>
<gene>
    <name evidence="1" type="ORF">DXX93_11185</name>
</gene>
<evidence type="ECO:0000313" key="1">
    <source>
        <dbReference type="EMBL" id="REL27072.1"/>
    </source>
</evidence>
<dbReference type="Proteomes" id="UP000256478">
    <property type="component" value="Unassembled WGS sequence"/>
</dbReference>
<protein>
    <submittedName>
        <fullName evidence="1">GIY-YIG nuclease family protein</fullName>
    </submittedName>
</protein>
<proteinExistence type="predicted"/>
<organism evidence="1 2">
    <name type="scientific">Thalassotalea euphylliae</name>
    <dbReference type="NCBI Taxonomy" id="1655234"/>
    <lineage>
        <taxon>Bacteria</taxon>
        <taxon>Pseudomonadati</taxon>
        <taxon>Pseudomonadota</taxon>
        <taxon>Gammaproteobacteria</taxon>
        <taxon>Alteromonadales</taxon>
        <taxon>Colwelliaceae</taxon>
        <taxon>Thalassotalea</taxon>
    </lineage>
</organism>
<comment type="caution">
    <text evidence="1">The sequence shown here is derived from an EMBL/GenBank/DDBJ whole genome shotgun (WGS) entry which is preliminary data.</text>
</comment>
<dbReference type="OrthoDB" id="5891852at2"/>